<dbReference type="GO" id="GO:0003723">
    <property type="term" value="F:RNA binding"/>
    <property type="evidence" value="ECO:0007669"/>
    <property type="project" value="UniProtKB-KW"/>
</dbReference>
<evidence type="ECO:0000256" key="3">
    <source>
        <dbReference type="ARBA" id="ARBA00022801"/>
    </source>
</evidence>
<dbReference type="InterPro" id="IPR011108">
    <property type="entry name" value="RMMBL"/>
</dbReference>
<dbReference type="SMART" id="SM00849">
    <property type="entry name" value="Lactamase_B"/>
    <property type="match status" value="1"/>
</dbReference>
<keyword evidence="5" id="KW-0269">Exonuclease</keyword>
<dbReference type="Pfam" id="PF00753">
    <property type="entry name" value="Lactamase_B"/>
    <property type="match status" value="1"/>
</dbReference>
<evidence type="ECO:0000256" key="4">
    <source>
        <dbReference type="ARBA" id="ARBA00022833"/>
    </source>
</evidence>
<evidence type="ECO:0000256" key="2">
    <source>
        <dbReference type="ARBA" id="ARBA00022723"/>
    </source>
</evidence>
<dbReference type="GO" id="GO:0004527">
    <property type="term" value="F:exonuclease activity"/>
    <property type="evidence" value="ECO:0007669"/>
    <property type="project" value="UniProtKB-KW"/>
</dbReference>
<dbReference type="Pfam" id="PF07521">
    <property type="entry name" value="RMMBL"/>
    <property type="match status" value="1"/>
</dbReference>
<dbReference type="SUPFAM" id="SSF56281">
    <property type="entry name" value="Metallo-hydrolase/oxidoreductase"/>
    <property type="match status" value="1"/>
</dbReference>
<dbReference type="InterPro" id="IPR036866">
    <property type="entry name" value="RibonucZ/Hydroxyglut_hydro"/>
</dbReference>
<keyword evidence="2" id="KW-0479">Metal-binding</keyword>
<gene>
    <name evidence="8" type="ORF">DRW07_05880</name>
</gene>
<dbReference type="AlphaFoldDB" id="A0A3N5Z9F0"/>
<name>A0A3N5Z9F0_9ALTE</name>
<evidence type="ECO:0000313" key="8">
    <source>
        <dbReference type="EMBL" id="RPJ67654.1"/>
    </source>
</evidence>
<dbReference type="OrthoDB" id="9803916at2"/>
<evidence type="ECO:0000313" key="9">
    <source>
        <dbReference type="Proteomes" id="UP000275281"/>
    </source>
</evidence>
<dbReference type="Gene3D" id="3.40.50.10710">
    <property type="entry name" value="Metallo-hydrolase/oxidoreductase"/>
    <property type="match status" value="1"/>
</dbReference>
<evidence type="ECO:0000256" key="1">
    <source>
        <dbReference type="ARBA" id="ARBA00022722"/>
    </source>
</evidence>
<keyword evidence="9" id="KW-1185">Reference proteome</keyword>
<dbReference type="Pfam" id="PF22505">
    <property type="entry name" value="RNase_J_b_CASP"/>
    <property type="match status" value="1"/>
</dbReference>
<dbReference type="CDD" id="cd07714">
    <property type="entry name" value="RNaseJ_MBL-fold"/>
    <property type="match status" value="1"/>
</dbReference>
<accession>A0A3N5Z9F0</accession>
<evidence type="ECO:0000259" key="7">
    <source>
        <dbReference type="SMART" id="SM00849"/>
    </source>
</evidence>
<dbReference type="Proteomes" id="UP000275281">
    <property type="component" value="Unassembled WGS sequence"/>
</dbReference>
<reference evidence="8 9" key="1">
    <citation type="submission" date="2018-11" db="EMBL/GenBank/DDBJ databases">
        <authorList>
            <person name="Ye M.-Q."/>
            <person name="Du Z.-J."/>
        </authorList>
    </citation>
    <scope>NUCLEOTIDE SEQUENCE [LARGE SCALE GENOMIC DNA]</scope>
    <source>
        <strain evidence="8 9">U0105</strain>
    </source>
</reference>
<keyword evidence="4" id="KW-0862">Zinc</keyword>
<comment type="caution">
    <text evidence="8">The sequence shown here is derived from an EMBL/GenBank/DDBJ whole genome shotgun (WGS) entry which is preliminary data.</text>
</comment>
<sequence>MNMNLYGHNGSWLVVDCGVSFDEPLIPSYKNSQENEEEGPTHRVVCADPQFIIEQKEAVAGIVITHAHEDHIGAIADIWPYVKAPIYATPFTVQVAQRKLAERQLLHKVELITVPINGRLQIGHFDVSWLAMTHSIPEPSALVIRTPVGTVLHTADWKIDAAPIVGKPFDNTALLALKHEANLTVVGDSTNATKPGYSLSEQDCYEGLLATVRGQAGRVVVGCFASNIARLISLAKIASETGRYLCLLGRSLHNMYSNAKATGYWPEDAQIIDHRHAGYLLPEEVLALATGTQGEPRAALARLASESHQDLELDKGDTVIFSSIVIPGNEKSVEKLVRQLKAKEVKVLMSEHYPLAIHASGHPNKEELTQLYHWTRPERVIPTHGELQHLRAHAEIAKNAGVKKTSVGINGDLFELAPQSGVKRQKVTVGRWAINR</sequence>
<dbReference type="InterPro" id="IPR001279">
    <property type="entry name" value="Metallo-B-lactamas"/>
</dbReference>
<evidence type="ECO:0000256" key="6">
    <source>
        <dbReference type="ARBA" id="ARBA00022884"/>
    </source>
</evidence>
<dbReference type="GO" id="GO:0046872">
    <property type="term" value="F:metal ion binding"/>
    <property type="evidence" value="ECO:0007669"/>
    <property type="project" value="UniProtKB-KW"/>
</dbReference>
<protein>
    <submittedName>
        <fullName evidence="8">Ribonuclease J</fullName>
    </submittedName>
</protein>
<dbReference type="InterPro" id="IPR055132">
    <property type="entry name" value="RNase_J_b_CASP"/>
</dbReference>
<keyword evidence="3" id="KW-0378">Hydrolase</keyword>
<dbReference type="PANTHER" id="PTHR43694:SF1">
    <property type="entry name" value="RIBONUCLEASE J"/>
    <property type="match status" value="1"/>
</dbReference>
<dbReference type="InterPro" id="IPR042173">
    <property type="entry name" value="RNase_J_2"/>
</dbReference>
<dbReference type="EMBL" id="RPOK01000002">
    <property type="protein sequence ID" value="RPJ67654.1"/>
    <property type="molecule type" value="Genomic_DNA"/>
</dbReference>
<dbReference type="PANTHER" id="PTHR43694">
    <property type="entry name" value="RIBONUCLEASE J"/>
    <property type="match status" value="1"/>
</dbReference>
<dbReference type="Gene3D" id="3.60.15.10">
    <property type="entry name" value="Ribonuclease Z/Hydroxyacylglutathione hydrolase-like"/>
    <property type="match status" value="1"/>
</dbReference>
<evidence type="ECO:0000256" key="5">
    <source>
        <dbReference type="ARBA" id="ARBA00022839"/>
    </source>
</evidence>
<keyword evidence="6" id="KW-0694">RNA-binding</keyword>
<feature type="domain" description="Metallo-beta-lactamase" evidence="7">
    <location>
        <begin position="1"/>
        <end position="208"/>
    </location>
</feature>
<proteinExistence type="predicted"/>
<organism evidence="8 9">
    <name type="scientific">Alteromonas sediminis</name>
    <dbReference type="NCBI Taxonomy" id="2259342"/>
    <lineage>
        <taxon>Bacteria</taxon>
        <taxon>Pseudomonadati</taxon>
        <taxon>Pseudomonadota</taxon>
        <taxon>Gammaproteobacteria</taxon>
        <taxon>Alteromonadales</taxon>
        <taxon>Alteromonadaceae</taxon>
        <taxon>Alteromonas/Salinimonas group</taxon>
        <taxon>Alteromonas</taxon>
    </lineage>
</organism>
<keyword evidence="1" id="KW-0540">Nuclease</keyword>